<sequence length="65" mass="7404">MILNQAPLIAVDFSNFNNGRSYSQVKLLKKVVGYVGEIKALNVHIDHFAIKQLRTIQGWLNNINH</sequence>
<gene>
    <name evidence="1" type="ORF">HUE58_06560</name>
</gene>
<reference evidence="1 2" key="1">
    <citation type="submission" date="2020-05" db="EMBL/GenBank/DDBJ databases">
        <title>Horizontal transmission and recombination maintain forever young bacterial symbiont genomes.</title>
        <authorList>
            <person name="Russell S.L."/>
            <person name="Pepper-Tunick E."/>
            <person name="Svedberg J."/>
            <person name="Byrne A."/>
            <person name="Ruelas Castillo J."/>
            <person name="Vollmers C."/>
            <person name="Beinart R.A."/>
            <person name="Corbett-Detig R."/>
        </authorList>
    </citation>
    <scope>NUCLEOTIDE SEQUENCE [LARGE SCALE GENOMIC DNA]</scope>
    <source>
        <strain evidence="1">JDF_Ridge</strain>
    </source>
</reference>
<proteinExistence type="predicted"/>
<dbReference type="InterPro" id="IPR008318">
    <property type="entry name" value="UCP030820"/>
</dbReference>
<accession>A0A6N0HQV3</accession>
<organism evidence="1 2">
    <name type="scientific">Candidatus Ruthia endofausta</name>
    <dbReference type="NCBI Taxonomy" id="2738852"/>
    <lineage>
        <taxon>Bacteria</taxon>
        <taxon>Pseudomonadati</taxon>
        <taxon>Pseudomonadota</taxon>
        <taxon>Gammaproteobacteria</taxon>
        <taxon>Candidatus Pseudothioglobaceae</taxon>
        <taxon>Candidatus Ruthturnera</taxon>
    </lineage>
</organism>
<name>A0A6N0HQV3_9GAMM</name>
<dbReference type="KEGG" id="reo:HUE58_06560"/>
<dbReference type="Proteomes" id="UP000509429">
    <property type="component" value="Chromosome"/>
</dbReference>
<dbReference type="AlphaFoldDB" id="A0A6N0HQV3"/>
<evidence type="ECO:0000313" key="1">
    <source>
        <dbReference type="EMBL" id="QKQ24735.1"/>
    </source>
</evidence>
<dbReference type="Pfam" id="PF06073">
    <property type="entry name" value="DUF934"/>
    <property type="match status" value="1"/>
</dbReference>
<protein>
    <submittedName>
        <fullName evidence="1">DUF934 domain-containing protein</fullName>
    </submittedName>
</protein>
<dbReference type="EMBL" id="CP054490">
    <property type="protein sequence ID" value="QKQ24735.1"/>
    <property type="molecule type" value="Genomic_DNA"/>
</dbReference>
<evidence type="ECO:0000313" key="2">
    <source>
        <dbReference type="Proteomes" id="UP000509429"/>
    </source>
</evidence>
<keyword evidence="2" id="KW-1185">Reference proteome</keyword>
<dbReference type="RefSeq" id="WP_174606171.1">
    <property type="nucleotide sequence ID" value="NZ_CP054490.1"/>
</dbReference>